<proteinExistence type="predicted"/>
<accession>A0A820LPF2</accession>
<gene>
    <name evidence="1" type="ORF">OTI717_LOCUS43822</name>
</gene>
<sequence length="44" mass="4891">STSSHRSKWTIGYVLRPKSGCDNDVGNKVLSKRRSTVTKSINII</sequence>
<reference evidence="1" key="1">
    <citation type="submission" date="2021-02" db="EMBL/GenBank/DDBJ databases">
        <authorList>
            <person name="Nowell W R."/>
        </authorList>
    </citation>
    <scope>NUCLEOTIDE SEQUENCE</scope>
</reference>
<evidence type="ECO:0000313" key="2">
    <source>
        <dbReference type="Proteomes" id="UP000663823"/>
    </source>
</evidence>
<dbReference type="Proteomes" id="UP000663823">
    <property type="component" value="Unassembled WGS sequence"/>
</dbReference>
<evidence type="ECO:0000313" key="1">
    <source>
        <dbReference type="EMBL" id="CAF4360207.1"/>
    </source>
</evidence>
<feature type="non-terminal residue" evidence="1">
    <location>
        <position position="1"/>
    </location>
</feature>
<dbReference type="EMBL" id="CAJOAX010066754">
    <property type="protein sequence ID" value="CAF4360207.1"/>
    <property type="molecule type" value="Genomic_DNA"/>
</dbReference>
<comment type="caution">
    <text evidence="1">The sequence shown here is derived from an EMBL/GenBank/DDBJ whole genome shotgun (WGS) entry which is preliminary data.</text>
</comment>
<dbReference type="AlphaFoldDB" id="A0A820LPF2"/>
<protein>
    <submittedName>
        <fullName evidence="1">Uncharacterized protein</fullName>
    </submittedName>
</protein>
<name>A0A820LPF2_9BILA</name>
<organism evidence="1 2">
    <name type="scientific">Rotaria sordida</name>
    <dbReference type="NCBI Taxonomy" id="392033"/>
    <lineage>
        <taxon>Eukaryota</taxon>
        <taxon>Metazoa</taxon>
        <taxon>Spiralia</taxon>
        <taxon>Gnathifera</taxon>
        <taxon>Rotifera</taxon>
        <taxon>Eurotatoria</taxon>
        <taxon>Bdelloidea</taxon>
        <taxon>Philodinida</taxon>
        <taxon>Philodinidae</taxon>
        <taxon>Rotaria</taxon>
    </lineage>
</organism>